<keyword evidence="3" id="KW-1185">Reference proteome</keyword>
<sequence length="217" mass="24819">MQPGRIEKEQLRFRSYIKVRRVTEADIGAVYQIASSVGKSDKDSTQGFLVDDYASQPDYYMEKFTALAQRLDHFYVAENVSSSTKPLVVGFLMAYTRDQWLEDNPDWIDEVKWHPLFDQERLNSFVVVDKTAIRAHLTGHGIGSELYKRLIADIRPKGITTIMAETIISPIPNFASLAFRKKQQYTLAGVRYEPYLGEMYTDLIYFKDIAGVAVDKG</sequence>
<evidence type="ECO:0000313" key="3">
    <source>
        <dbReference type="Proteomes" id="UP001158066"/>
    </source>
</evidence>
<protein>
    <recommendedName>
        <fullName evidence="1">N-acetyltransferase domain-containing protein</fullName>
    </recommendedName>
</protein>
<feature type="domain" description="N-acetyltransferase" evidence="1">
    <location>
        <begin position="17"/>
        <end position="210"/>
    </location>
</feature>
<dbReference type="EMBL" id="FXUF01000006">
    <property type="protein sequence ID" value="SMP56163.1"/>
    <property type="molecule type" value="Genomic_DNA"/>
</dbReference>
<comment type="caution">
    <text evidence="2">The sequence shown here is derived from an EMBL/GenBank/DDBJ whole genome shotgun (WGS) entry which is preliminary data.</text>
</comment>
<dbReference type="AlphaFoldDB" id="A0AA45WVY5"/>
<proteinExistence type="predicted"/>
<evidence type="ECO:0000313" key="2">
    <source>
        <dbReference type="EMBL" id="SMP56163.1"/>
    </source>
</evidence>
<dbReference type="PROSITE" id="PS51186">
    <property type="entry name" value="GNAT"/>
    <property type="match status" value="1"/>
</dbReference>
<dbReference type="Gene3D" id="3.40.630.30">
    <property type="match status" value="1"/>
</dbReference>
<dbReference type="InterPro" id="IPR016181">
    <property type="entry name" value="Acyl_CoA_acyltransferase"/>
</dbReference>
<accession>A0AA45WVY5</accession>
<dbReference type="InterPro" id="IPR000182">
    <property type="entry name" value="GNAT_dom"/>
</dbReference>
<organism evidence="2 3">
    <name type="scientific">Anoxynatronum buryatiense</name>
    <dbReference type="NCBI Taxonomy" id="489973"/>
    <lineage>
        <taxon>Bacteria</taxon>
        <taxon>Bacillati</taxon>
        <taxon>Bacillota</taxon>
        <taxon>Clostridia</taxon>
        <taxon>Eubacteriales</taxon>
        <taxon>Clostridiaceae</taxon>
        <taxon>Anoxynatronum</taxon>
    </lineage>
</organism>
<dbReference type="Proteomes" id="UP001158066">
    <property type="component" value="Unassembled WGS sequence"/>
</dbReference>
<dbReference type="RefSeq" id="WP_283409209.1">
    <property type="nucleotide sequence ID" value="NZ_FXUF01000006.1"/>
</dbReference>
<gene>
    <name evidence="2" type="ORF">SAMN06296020_10637</name>
</gene>
<name>A0AA45WVY5_9CLOT</name>
<dbReference type="SUPFAM" id="SSF55729">
    <property type="entry name" value="Acyl-CoA N-acyltransferases (Nat)"/>
    <property type="match status" value="1"/>
</dbReference>
<dbReference type="Pfam" id="PF00583">
    <property type="entry name" value="Acetyltransf_1"/>
    <property type="match status" value="1"/>
</dbReference>
<dbReference type="GO" id="GO:0016747">
    <property type="term" value="F:acyltransferase activity, transferring groups other than amino-acyl groups"/>
    <property type="evidence" value="ECO:0007669"/>
    <property type="project" value="InterPro"/>
</dbReference>
<reference evidence="2" key="1">
    <citation type="submission" date="2017-05" db="EMBL/GenBank/DDBJ databases">
        <authorList>
            <person name="Varghese N."/>
            <person name="Submissions S."/>
        </authorList>
    </citation>
    <scope>NUCLEOTIDE SEQUENCE</scope>
    <source>
        <strain evidence="2">Su22</strain>
    </source>
</reference>
<evidence type="ECO:0000259" key="1">
    <source>
        <dbReference type="PROSITE" id="PS51186"/>
    </source>
</evidence>